<dbReference type="AlphaFoldDB" id="A0A1W1VQX0"/>
<dbReference type="InterPro" id="IPR050769">
    <property type="entry name" value="NAT_camello-type"/>
</dbReference>
<dbReference type="InterPro" id="IPR016181">
    <property type="entry name" value="Acyl_CoA_acyltransferase"/>
</dbReference>
<sequence length="180" mass="18980">MTLTPVSASRPLHAPHIKLRQATDTDLDTLHDLILAVGLSTERSAITATLEGCTYWVAELDGVPAGCIGLEHGEGVSLLRSASVLPGARRQGLGRALATSALTHATLRGDRAVYLFSSDAGPFWQTFGFAPVPMEELEAALPSAPQVVSGQCRGWIRDEVAWKREVLPSGGQPVEAAGSV</sequence>
<evidence type="ECO:0000256" key="1">
    <source>
        <dbReference type="ARBA" id="ARBA00022679"/>
    </source>
</evidence>
<dbReference type="STRING" id="695939.SAMN00790413_02994"/>
<keyword evidence="1" id="KW-0808">Transferase</keyword>
<dbReference type="PANTHER" id="PTHR13947">
    <property type="entry name" value="GNAT FAMILY N-ACETYLTRANSFERASE"/>
    <property type="match status" value="1"/>
</dbReference>
<dbReference type="PANTHER" id="PTHR13947:SF37">
    <property type="entry name" value="LD18367P"/>
    <property type="match status" value="1"/>
</dbReference>
<dbReference type="PROSITE" id="PS51186">
    <property type="entry name" value="GNAT"/>
    <property type="match status" value="1"/>
</dbReference>
<feature type="domain" description="N-acetyltransferase" evidence="2">
    <location>
        <begin position="17"/>
        <end position="148"/>
    </location>
</feature>
<keyword evidence="4" id="KW-1185">Reference proteome</keyword>
<evidence type="ECO:0000313" key="3">
    <source>
        <dbReference type="EMBL" id="SMB95782.1"/>
    </source>
</evidence>
<accession>A0A1W1VQX0</accession>
<evidence type="ECO:0000313" key="4">
    <source>
        <dbReference type="Proteomes" id="UP000192582"/>
    </source>
</evidence>
<dbReference type="EMBL" id="FWWU01000009">
    <property type="protein sequence ID" value="SMB95782.1"/>
    <property type="molecule type" value="Genomic_DNA"/>
</dbReference>
<organism evidence="3 4">
    <name type="scientific">Deinococcus hopiensis KR-140</name>
    <dbReference type="NCBI Taxonomy" id="695939"/>
    <lineage>
        <taxon>Bacteria</taxon>
        <taxon>Thermotogati</taxon>
        <taxon>Deinococcota</taxon>
        <taxon>Deinococci</taxon>
        <taxon>Deinococcales</taxon>
        <taxon>Deinococcaceae</taxon>
        <taxon>Deinococcus</taxon>
    </lineage>
</organism>
<evidence type="ECO:0000259" key="2">
    <source>
        <dbReference type="PROSITE" id="PS51186"/>
    </source>
</evidence>
<proteinExistence type="predicted"/>
<dbReference type="SUPFAM" id="SSF55729">
    <property type="entry name" value="Acyl-CoA N-acyltransferases (Nat)"/>
    <property type="match status" value="1"/>
</dbReference>
<dbReference type="GO" id="GO:0008080">
    <property type="term" value="F:N-acetyltransferase activity"/>
    <property type="evidence" value="ECO:0007669"/>
    <property type="project" value="InterPro"/>
</dbReference>
<dbReference type="RefSeq" id="WP_084050356.1">
    <property type="nucleotide sequence ID" value="NZ_FWWU01000009.1"/>
</dbReference>
<gene>
    <name evidence="3" type="ORF">SAMN00790413_02994</name>
</gene>
<dbReference type="Proteomes" id="UP000192582">
    <property type="component" value="Unassembled WGS sequence"/>
</dbReference>
<reference evidence="3 4" key="1">
    <citation type="submission" date="2017-04" db="EMBL/GenBank/DDBJ databases">
        <authorList>
            <person name="Afonso C.L."/>
            <person name="Miller P.J."/>
            <person name="Scott M.A."/>
            <person name="Spackman E."/>
            <person name="Goraichik I."/>
            <person name="Dimitrov K.M."/>
            <person name="Suarez D.L."/>
            <person name="Swayne D.E."/>
        </authorList>
    </citation>
    <scope>NUCLEOTIDE SEQUENCE [LARGE SCALE GENOMIC DNA]</scope>
    <source>
        <strain evidence="3 4">KR-140</strain>
    </source>
</reference>
<protein>
    <submittedName>
        <fullName evidence="3">N-acetylglutamate synthase, GNAT family</fullName>
    </submittedName>
</protein>
<dbReference type="CDD" id="cd04301">
    <property type="entry name" value="NAT_SF"/>
    <property type="match status" value="1"/>
</dbReference>
<dbReference type="Pfam" id="PF13508">
    <property type="entry name" value="Acetyltransf_7"/>
    <property type="match status" value="1"/>
</dbReference>
<name>A0A1W1VQX0_9DEIO</name>
<dbReference type="Gene3D" id="3.40.630.30">
    <property type="match status" value="1"/>
</dbReference>
<dbReference type="InterPro" id="IPR000182">
    <property type="entry name" value="GNAT_dom"/>
</dbReference>
<dbReference type="OrthoDB" id="9803233at2"/>